<name>A0A073CC14_PLAA1</name>
<dbReference type="HOGENOM" id="CLU_029327_0_0_3"/>
<dbReference type="InterPro" id="IPR021801">
    <property type="entry name" value="DUF3370"/>
</dbReference>
<dbReference type="STRING" id="388467.A19Y_0218"/>
<proteinExistence type="predicted"/>
<evidence type="ECO:0008006" key="4">
    <source>
        <dbReference type="Google" id="ProtNLM"/>
    </source>
</evidence>
<dbReference type="EMBL" id="CM002803">
    <property type="protein sequence ID" value="KEI65457.1"/>
    <property type="molecule type" value="Genomic_DNA"/>
</dbReference>
<evidence type="ECO:0000313" key="2">
    <source>
        <dbReference type="EMBL" id="KEI65457.1"/>
    </source>
</evidence>
<keyword evidence="3" id="KW-1185">Reference proteome</keyword>
<keyword evidence="1" id="KW-0732">Signal</keyword>
<accession>A0A073CC14</accession>
<dbReference type="AlphaFoldDB" id="A0A073CC14"/>
<evidence type="ECO:0000313" key="3">
    <source>
        <dbReference type="Proteomes" id="UP000027395"/>
    </source>
</evidence>
<reference evidence="2 3" key="1">
    <citation type="journal article" date="2014" name="Appl. Environ. Microbiol.">
        <title>Elucidation of insertion elements encoded on plasmids and in vitro construction of shuttle vectors from the toxic cyanobacterium Planktothrix.</title>
        <authorList>
            <person name="Christiansen G."/>
            <person name="Goesmann A."/>
            <person name="Kurmayer R."/>
        </authorList>
    </citation>
    <scope>NUCLEOTIDE SEQUENCE [LARGE SCALE GENOMIC DNA]</scope>
    <source>
        <strain evidence="2 3">NIVA-CYA 126/8</strain>
    </source>
</reference>
<dbReference type="Proteomes" id="UP000027395">
    <property type="component" value="Chromosome"/>
</dbReference>
<sequence>MILPLFLSLTLLAQAAPPVNEILQPQQVRPLPGQLDKIPVFNSNSPELILNEGILLSTFPKTNKKQPEAHLNFPFQGKFDIFAHHIAKPPQEHDLRTLYLGILAYNPGNKPVTINILEAASYLSQPDAPFIPLDAILDNSAGNIFAGPGSRVMNDILRGKRQTEFVEKIIIPPQSSRLLLNAPIPVKNLEPPLNGRSTLMRLESDGEVYIASLAKYATLQPNRIEIAPTLTEWEQLLQQGMLVTPRDRTPTPPNTNSEQIIYGRVAGVALGSRWNANIVDPNSSILTIPESGKAFSYPIATLPRGQLGTNQIQSAPLVVRYPDTAYQAHGNYGIEYNLILPLYNPKSQPQQVILTLQTPIKEEKLSQPGLRFFDPPAPQVFFRGTVRLSYEDDQGKSQIRYIHLVQRRGQQGEALVQLTLKPQETRPVKVDFLYPPDASAPQVLTVKTLPLK</sequence>
<dbReference type="PATRIC" id="fig|388467.6.peg.169"/>
<feature type="chain" id="PRO_5013107955" description="DUF3370 domain-containing protein" evidence="1">
    <location>
        <begin position="16"/>
        <end position="452"/>
    </location>
</feature>
<dbReference type="eggNOG" id="COG1749">
    <property type="taxonomic scope" value="Bacteria"/>
</dbReference>
<dbReference type="Pfam" id="PF11850">
    <property type="entry name" value="DUF3370"/>
    <property type="match status" value="1"/>
</dbReference>
<gene>
    <name evidence="2" type="ORF">A19Y_0218</name>
</gene>
<evidence type="ECO:0000256" key="1">
    <source>
        <dbReference type="SAM" id="SignalP"/>
    </source>
</evidence>
<organism evidence="2 3">
    <name type="scientific">Planktothrix agardhii (strain NIVA-CYA 126/8)</name>
    <dbReference type="NCBI Taxonomy" id="388467"/>
    <lineage>
        <taxon>Bacteria</taxon>
        <taxon>Bacillati</taxon>
        <taxon>Cyanobacteriota</taxon>
        <taxon>Cyanophyceae</taxon>
        <taxon>Oscillatoriophycideae</taxon>
        <taxon>Oscillatoriales</taxon>
        <taxon>Microcoleaceae</taxon>
        <taxon>Planktothrix</taxon>
    </lineage>
</organism>
<protein>
    <recommendedName>
        <fullName evidence="4">DUF3370 domain-containing protein</fullName>
    </recommendedName>
</protein>
<feature type="signal peptide" evidence="1">
    <location>
        <begin position="1"/>
        <end position="15"/>
    </location>
</feature>